<evidence type="ECO:0000313" key="8">
    <source>
        <dbReference type="Proteomes" id="UP000465221"/>
    </source>
</evidence>
<evidence type="ECO:0000313" key="7">
    <source>
        <dbReference type="EMBL" id="GFF52172.1"/>
    </source>
</evidence>
<evidence type="ECO:0000256" key="2">
    <source>
        <dbReference type="ARBA" id="ARBA00023002"/>
    </source>
</evidence>
<dbReference type="InterPro" id="IPR036282">
    <property type="entry name" value="Glutathione-S-Trfase_C_sf"/>
</dbReference>
<gene>
    <name evidence="7" type="ORF">IFM46972_09475</name>
</gene>
<dbReference type="InterPro" id="IPR004046">
    <property type="entry name" value="GST_C"/>
</dbReference>
<evidence type="ECO:0000256" key="4">
    <source>
        <dbReference type="ARBA" id="ARBA00038376"/>
    </source>
</evidence>
<dbReference type="InterPro" id="IPR010987">
    <property type="entry name" value="Glutathione-S-Trfase_C-like"/>
</dbReference>
<proteinExistence type="inferred from homology"/>
<comment type="similarity">
    <text evidence="1">Belongs to the GST superfamily.</text>
</comment>
<evidence type="ECO:0008006" key="9">
    <source>
        <dbReference type="Google" id="ProtNLM"/>
    </source>
</evidence>
<dbReference type="FunFam" id="3.40.30.10:FF:000471">
    <property type="entry name" value="Glutathione S-transferase 1"/>
    <property type="match status" value="1"/>
</dbReference>
<dbReference type="PROSITE" id="PS50404">
    <property type="entry name" value="GST_NTER"/>
    <property type="match status" value="1"/>
</dbReference>
<feature type="domain" description="GST C-terminal" evidence="6">
    <location>
        <begin position="411"/>
        <end position="544"/>
    </location>
</feature>
<dbReference type="PANTHER" id="PTHR44051">
    <property type="entry name" value="GLUTATHIONE S-TRANSFERASE-RELATED"/>
    <property type="match status" value="1"/>
</dbReference>
<dbReference type="EMBL" id="BLKC01000094">
    <property type="protein sequence ID" value="GFF52172.1"/>
    <property type="molecule type" value="Genomic_DNA"/>
</dbReference>
<evidence type="ECO:0000256" key="3">
    <source>
        <dbReference type="ARBA" id="ARBA00023033"/>
    </source>
</evidence>
<name>A0A8H3S6T1_9EURO</name>
<evidence type="ECO:0000259" key="5">
    <source>
        <dbReference type="PROSITE" id="PS50404"/>
    </source>
</evidence>
<dbReference type="InterPro" id="IPR036249">
    <property type="entry name" value="Thioredoxin-like_sf"/>
</dbReference>
<dbReference type="SUPFAM" id="SSF51735">
    <property type="entry name" value="NAD(P)-binding Rossmann-fold domains"/>
    <property type="match status" value="1"/>
</dbReference>
<dbReference type="PANTHER" id="PTHR44051:SF23">
    <property type="entry name" value="GLUTATHIONE S-TRANSFERASE-LIKE PROTEIN TPCF"/>
    <property type="match status" value="1"/>
</dbReference>
<dbReference type="PROSITE" id="PS50405">
    <property type="entry name" value="GST_CTER"/>
    <property type="match status" value="1"/>
</dbReference>
<protein>
    <recommendedName>
        <fullName evidence="9">NAD(P)-binding domain-containing protein</fullName>
    </recommendedName>
</protein>
<dbReference type="Proteomes" id="UP000465221">
    <property type="component" value="Unassembled WGS sequence"/>
</dbReference>
<feature type="domain" description="GST N-terminal" evidence="5">
    <location>
        <begin position="323"/>
        <end position="404"/>
    </location>
</feature>
<comment type="similarity">
    <text evidence="4">Belongs to the avfA family.</text>
</comment>
<dbReference type="GO" id="GO:0004497">
    <property type="term" value="F:monooxygenase activity"/>
    <property type="evidence" value="ECO:0007669"/>
    <property type="project" value="UniProtKB-KW"/>
</dbReference>
<dbReference type="InterPro" id="IPR040079">
    <property type="entry name" value="Glutathione_S-Trfase"/>
</dbReference>
<dbReference type="Gene3D" id="1.20.1050.10">
    <property type="match status" value="1"/>
</dbReference>
<dbReference type="SFLD" id="SFLDG01151">
    <property type="entry name" value="Main.2:_Nu-like"/>
    <property type="match status" value="1"/>
</dbReference>
<dbReference type="InterPro" id="IPR004045">
    <property type="entry name" value="Glutathione_S-Trfase_N"/>
</dbReference>
<accession>A0A8H3S6T1</accession>
<dbReference type="SFLD" id="SFLDS00019">
    <property type="entry name" value="Glutathione_Transferase_(cytos"/>
    <property type="match status" value="1"/>
</dbReference>
<dbReference type="SUPFAM" id="SSF52833">
    <property type="entry name" value="Thioredoxin-like"/>
    <property type="match status" value="1"/>
</dbReference>
<comment type="caution">
    <text evidence="7">The sequence shown here is derived from an EMBL/GenBank/DDBJ whole genome shotgun (WGS) entry which is preliminary data.</text>
</comment>
<dbReference type="Pfam" id="PF13460">
    <property type="entry name" value="NAD_binding_10"/>
    <property type="match status" value="1"/>
</dbReference>
<dbReference type="SUPFAM" id="SSF47616">
    <property type="entry name" value="GST C-terminal domain-like"/>
    <property type="match status" value="1"/>
</dbReference>
<sequence>MAYAVLGATGNCGTALIENLLSSGTSKVHAYCRNKRKLQRLLPPVADNKQVDIFEGSIDDLPLITACVRTCHAVFLVISTNDNVPQCHMALDAATAVIQALRILQGEGAIMPKLVLLSSATLDDQLSRNTAPWVRWILLKSASQVYQDLAKAETFLRSQQHWVSTIFIKPGGLSVDVPHGHRLSFTEEKSPLSYLDLAAAMIEAADDPDGRYDMRNVGVTYADGPARFPRGAPMCIFMGLVRHFLPFLHPYLPATGPNQPFCAAGRSASHRKQLMYCCQPEGCIRIVELYILMSPRAALLDLITHGTFSTVVPTRPRQTMPDIKPIKVYGKGGPNPPRVAIILAELDLPHEIIPVPLSKVKEPEYVAINPNGRIPAIYDPNTDLTLWESGAIVEYLVSHYDPNHQISFPAGSNLAALATQWLFFQASGQGPYYGQASWFKKFHPEKIPSAVERYVKEINRVTGVVEGHLARQPVAAGGDGPWLVGGKCSFADLAWISWQVIVTAIIQPEDGYTVEDYPHVKGWLDRMMARPGVKKGMADIYPKT</sequence>
<evidence type="ECO:0000259" key="6">
    <source>
        <dbReference type="PROSITE" id="PS50405"/>
    </source>
</evidence>
<dbReference type="InterPro" id="IPR036291">
    <property type="entry name" value="NAD(P)-bd_dom_sf"/>
</dbReference>
<reference evidence="7 8" key="1">
    <citation type="submission" date="2020-01" db="EMBL/GenBank/DDBJ databases">
        <title>Draft genome sequence of Aspergillus udagawae IFM 46972.</title>
        <authorList>
            <person name="Takahashi H."/>
            <person name="Yaguchi T."/>
        </authorList>
    </citation>
    <scope>NUCLEOTIDE SEQUENCE [LARGE SCALE GENOMIC DNA]</scope>
    <source>
        <strain evidence="7 8">IFM 46972</strain>
    </source>
</reference>
<dbReference type="AlphaFoldDB" id="A0A8H3S6T1"/>
<dbReference type="InterPro" id="IPR016040">
    <property type="entry name" value="NAD(P)-bd_dom"/>
</dbReference>
<dbReference type="FunFam" id="3.40.50.720:FF:000680">
    <property type="entry name" value="AflX/ ordB/ monooxygenase/ oxidase"/>
    <property type="match status" value="1"/>
</dbReference>
<dbReference type="SFLD" id="SFLDG00358">
    <property type="entry name" value="Main_(cytGST)"/>
    <property type="match status" value="1"/>
</dbReference>
<keyword evidence="3" id="KW-0503">Monooxygenase</keyword>
<evidence type="ECO:0000256" key="1">
    <source>
        <dbReference type="ARBA" id="ARBA00007409"/>
    </source>
</evidence>
<dbReference type="Gene3D" id="3.40.30.10">
    <property type="entry name" value="Glutaredoxin"/>
    <property type="match status" value="1"/>
</dbReference>
<dbReference type="CDD" id="cd10293">
    <property type="entry name" value="GST_C_Ure2p"/>
    <property type="match status" value="1"/>
</dbReference>
<dbReference type="Pfam" id="PF00043">
    <property type="entry name" value="GST_C"/>
    <property type="match status" value="1"/>
</dbReference>
<dbReference type="CDD" id="cd03048">
    <property type="entry name" value="GST_N_Ure2p_like"/>
    <property type="match status" value="1"/>
</dbReference>
<dbReference type="Pfam" id="PF02798">
    <property type="entry name" value="GST_N"/>
    <property type="match status" value="1"/>
</dbReference>
<dbReference type="Gene3D" id="3.40.50.720">
    <property type="entry name" value="NAD(P)-binding Rossmann-like Domain"/>
    <property type="match status" value="1"/>
</dbReference>
<keyword evidence="2" id="KW-0560">Oxidoreductase</keyword>
<organism evidence="7 8">
    <name type="scientific">Aspergillus udagawae</name>
    <dbReference type="NCBI Taxonomy" id="91492"/>
    <lineage>
        <taxon>Eukaryota</taxon>
        <taxon>Fungi</taxon>
        <taxon>Dikarya</taxon>
        <taxon>Ascomycota</taxon>
        <taxon>Pezizomycotina</taxon>
        <taxon>Eurotiomycetes</taxon>
        <taxon>Eurotiomycetidae</taxon>
        <taxon>Eurotiales</taxon>
        <taxon>Aspergillaceae</taxon>
        <taxon>Aspergillus</taxon>
        <taxon>Aspergillus subgen. Fumigati</taxon>
    </lineage>
</organism>